<dbReference type="InterPro" id="IPR017850">
    <property type="entry name" value="Alkaline_phosphatase_core_sf"/>
</dbReference>
<keyword evidence="5" id="KW-0324">Glycolysis</keyword>
<dbReference type="PIRSF" id="PIRSF006392">
    <property type="entry name" value="IPGAM_arch"/>
    <property type="match status" value="1"/>
</dbReference>
<comment type="similarity">
    <text evidence="4">Belongs to the BPG-independent phosphoglycerate mutase family. A-PGAM subfamily.</text>
</comment>
<comment type="function">
    <text evidence="2">Catalyzes the interconversion of 2-phosphoglycerate and 3-phosphoglycerate.</text>
</comment>
<evidence type="ECO:0000256" key="4">
    <source>
        <dbReference type="ARBA" id="ARBA00005524"/>
    </source>
</evidence>
<accession>A0ABQ0JU85</accession>
<dbReference type="NCBIfam" id="TIGR00306">
    <property type="entry name" value="apgM"/>
    <property type="match status" value="1"/>
</dbReference>
<comment type="pathway">
    <text evidence="3">Carbohydrate degradation.</text>
</comment>
<dbReference type="InterPro" id="IPR042253">
    <property type="entry name" value="Pglycerate_mutase_ApgM_sf"/>
</dbReference>
<dbReference type="Pfam" id="PF10143">
    <property type="entry name" value="PhosphMutase"/>
    <property type="match status" value="1"/>
</dbReference>
<dbReference type="PANTHER" id="PTHR31209">
    <property type="entry name" value="COFACTOR-INDEPENDENT PHOSPHOGLYCERATE MUTASE"/>
    <property type="match status" value="1"/>
</dbReference>
<evidence type="ECO:0000256" key="3">
    <source>
        <dbReference type="ARBA" id="ARBA00004921"/>
    </source>
</evidence>
<sequence>MKKILYIVLDGLGDGKYPCKELGNRTPLEAASTPAMDMLAREGQSGLMYTVGKDIAPESDIAVISILGYDAMKYYTGRGPLEALAAGIKINDGDLAFRANFATRGTGRSIKDRRVGRNLSTEEATQLCKEIKKKVKLESVPATFTFKNTLEYRGVLVIRDNNDKLSGYVTNTDPAYIKHGLLGVAKETGTFENIVEYCMPTRDCPDTEAAYRSALLVNEFTLKSCEVLDQSEVNKNRIKKGHLPANLVLLRDAGDHLPKLPSIKSKFKTHFGCFVEMPTEEGIALLTGMKIVPIPPPTKDLEKDYTLRANMTIKHMKNYDGLYIHIKGPDVPGHDGDAIRKKAVIEAIDQYYLTPLINSIDLDKTIVAITADHSTPCRLKSHSDDPVPLLICGGNIKPDTTRSFSEKTCLAGKIGKIHGTQLLPLLIKYANTKK</sequence>
<dbReference type="EMBL" id="BAFN01000001">
    <property type="protein sequence ID" value="GAN32306.1"/>
    <property type="molecule type" value="Genomic_DNA"/>
</dbReference>
<evidence type="ECO:0000313" key="7">
    <source>
        <dbReference type="EMBL" id="GAN32306.1"/>
    </source>
</evidence>
<dbReference type="SUPFAM" id="SSF53649">
    <property type="entry name" value="Alkaline phosphatase-like"/>
    <property type="match status" value="1"/>
</dbReference>
<evidence type="ECO:0000256" key="2">
    <source>
        <dbReference type="ARBA" id="ARBA00002315"/>
    </source>
</evidence>
<gene>
    <name evidence="7" type="ORF">BROSI_A0818</name>
</gene>
<dbReference type="InterPro" id="IPR004456">
    <property type="entry name" value="Pglycerate_mutase_ApgM"/>
</dbReference>
<dbReference type="PANTHER" id="PTHR31209:SF0">
    <property type="entry name" value="METALLOENZYME DOMAIN-CONTAINING PROTEIN"/>
    <property type="match status" value="1"/>
</dbReference>
<proteinExistence type="inferred from homology"/>
<evidence type="ECO:0000256" key="5">
    <source>
        <dbReference type="ARBA" id="ARBA00023152"/>
    </source>
</evidence>
<protein>
    <submittedName>
        <fullName evidence="7">Phosphoglycerate mutase AP superfamily</fullName>
    </submittedName>
</protein>
<dbReference type="RefSeq" id="WP_052562443.1">
    <property type="nucleotide sequence ID" value="NZ_BAFN01000001.1"/>
</dbReference>
<evidence type="ECO:0000313" key="8">
    <source>
        <dbReference type="Proteomes" id="UP000032309"/>
    </source>
</evidence>
<feature type="domain" description="Metalloenzyme" evidence="6">
    <location>
        <begin position="2"/>
        <end position="428"/>
    </location>
</feature>
<dbReference type="Gene3D" id="3.40.720.10">
    <property type="entry name" value="Alkaline Phosphatase, subunit A"/>
    <property type="match status" value="1"/>
</dbReference>
<comment type="caution">
    <text evidence="7">The sequence shown here is derived from an EMBL/GenBank/DDBJ whole genome shotgun (WGS) entry which is preliminary data.</text>
</comment>
<name>A0ABQ0JU85_9BACT</name>
<reference evidence="8" key="1">
    <citation type="journal article" date="2015" name="Genome Announc.">
        <title>Draft Genome Sequence of an Anaerobic Ammonium-Oxidizing Bacterium, "Candidatus Brocadia sinica".</title>
        <authorList>
            <person name="Oshiki M."/>
            <person name="Shinyako-Hata K."/>
            <person name="Satoh H."/>
            <person name="Okabe S."/>
        </authorList>
    </citation>
    <scope>NUCLEOTIDE SEQUENCE [LARGE SCALE GENOMIC DNA]</scope>
    <source>
        <strain evidence="8">JPN1</strain>
    </source>
</reference>
<dbReference type="Pfam" id="PF01676">
    <property type="entry name" value="Metalloenzyme"/>
    <property type="match status" value="1"/>
</dbReference>
<comment type="catalytic activity">
    <reaction evidence="1">
        <text>(2R)-2-phosphoglycerate = (2R)-3-phosphoglycerate</text>
        <dbReference type="Rhea" id="RHEA:15901"/>
        <dbReference type="ChEBI" id="CHEBI:58272"/>
        <dbReference type="ChEBI" id="CHEBI:58289"/>
        <dbReference type="EC" id="5.4.2.12"/>
    </reaction>
</comment>
<evidence type="ECO:0000256" key="1">
    <source>
        <dbReference type="ARBA" id="ARBA00000370"/>
    </source>
</evidence>
<dbReference type="CDD" id="cd16011">
    <property type="entry name" value="iPGM_like"/>
    <property type="match status" value="1"/>
</dbReference>
<dbReference type="Gene3D" id="3.30.70.2130">
    <property type="entry name" value="Metalloenzyme domain"/>
    <property type="match status" value="1"/>
</dbReference>
<keyword evidence="8" id="KW-1185">Reference proteome</keyword>
<dbReference type="Proteomes" id="UP000032309">
    <property type="component" value="Unassembled WGS sequence"/>
</dbReference>
<dbReference type="InterPro" id="IPR006124">
    <property type="entry name" value="Metalloenzyme"/>
</dbReference>
<evidence type="ECO:0000259" key="6">
    <source>
        <dbReference type="Pfam" id="PF01676"/>
    </source>
</evidence>
<organism evidence="7 8">
    <name type="scientific">Candidatus Brocadia sinica JPN1</name>
    <dbReference type="NCBI Taxonomy" id="1197129"/>
    <lineage>
        <taxon>Bacteria</taxon>
        <taxon>Pseudomonadati</taxon>
        <taxon>Planctomycetota</taxon>
        <taxon>Candidatus Brocadiia</taxon>
        <taxon>Candidatus Brocadiales</taxon>
        <taxon>Candidatus Brocadiaceae</taxon>
        <taxon>Candidatus Brocadia</taxon>
    </lineage>
</organism>